<dbReference type="InterPro" id="IPR011701">
    <property type="entry name" value="MFS"/>
</dbReference>
<dbReference type="AlphaFoldDB" id="A0A8H3UHV0"/>
<evidence type="ECO:0000256" key="4">
    <source>
        <dbReference type="ARBA" id="ARBA00023136"/>
    </source>
</evidence>
<feature type="transmembrane region" description="Helical" evidence="6">
    <location>
        <begin position="93"/>
        <end position="111"/>
    </location>
</feature>
<gene>
    <name evidence="8" type="ORF">BLS_004885</name>
</gene>
<dbReference type="PROSITE" id="PS50850">
    <property type="entry name" value="MFS"/>
    <property type="match status" value="1"/>
</dbReference>
<evidence type="ECO:0000313" key="9">
    <source>
        <dbReference type="Proteomes" id="UP000433883"/>
    </source>
</evidence>
<evidence type="ECO:0000256" key="1">
    <source>
        <dbReference type="ARBA" id="ARBA00004141"/>
    </source>
</evidence>
<feature type="transmembrane region" description="Helical" evidence="6">
    <location>
        <begin position="411"/>
        <end position="432"/>
    </location>
</feature>
<comment type="subcellular location">
    <subcellularLocation>
        <location evidence="1">Membrane</location>
        <topology evidence="1">Multi-pass membrane protein</topology>
    </subcellularLocation>
</comment>
<evidence type="ECO:0000259" key="7">
    <source>
        <dbReference type="PROSITE" id="PS50850"/>
    </source>
</evidence>
<evidence type="ECO:0000256" key="6">
    <source>
        <dbReference type="SAM" id="Phobius"/>
    </source>
</evidence>
<dbReference type="GO" id="GO:0022857">
    <property type="term" value="F:transmembrane transporter activity"/>
    <property type="evidence" value="ECO:0007669"/>
    <property type="project" value="InterPro"/>
</dbReference>
<feature type="domain" description="Major facilitator superfamily (MFS) profile" evidence="7">
    <location>
        <begin position="20"/>
        <end position="437"/>
    </location>
</feature>
<feature type="transmembrane region" description="Helical" evidence="6">
    <location>
        <begin position="381"/>
        <end position="399"/>
    </location>
</feature>
<keyword evidence="4 6" id="KW-0472">Membrane</keyword>
<dbReference type="InterPro" id="IPR020846">
    <property type="entry name" value="MFS_dom"/>
</dbReference>
<feature type="transmembrane region" description="Helical" evidence="6">
    <location>
        <begin position="343"/>
        <end position="369"/>
    </location>
</feature>
<dbReference type="PANTHER" id="PTHR23502">
    <property type="entry name" value="MAJOR FACILITATOR SUPERFAMILY"/>
    <property type="match status" value="1"/>
</dbReference>
<evidence type="ECO:0000256" key="2">
    <source>
        <dbReference type="ARBA" id="ARBA00022692"/>
    </source>
</evidence>
<protein>
    <recommendedName>
        <fullName evidence="7">Major facilitator superfamily (MFS) profile domain-containing protein</fullName>
    </recommendedName>
</protein>
<dbReference type="SUPFAM" id="SSF103473">
    <property type="entry name" value="MFS general substrate transporter"/>
    <property type="match status" value="1"/>
</dbReference>
<name>A0A8H3UHV0_VENIN</name>
<feature type="transmembrane region" description="Helical" evidence="6">
    <location>
        <begin position="18"/>
        <end position="39"/>
    </location>
</feature>
<keyword evidence="2 6" id="KW-0812">Transmembrane</keyword>
<proteinExistence type="predicted"/>
<sequence>MDKIGHFHQGSPSDLRKWITISTACVVCFVVGINATALLSAATEISSEFRIDEASFSYSYFLVTSWNLAAAVFPLFVLPFMEDVGIRTTYLTMYFLFTIFVMVQAVAPNFATLMVARVIAGACGGVLQNSVDGIAADVWQHDQRKRTTSLTLYTFSLLGGVTFGPVFGGAIIKSLDWRWIFYIQLIIYGALFPNVFLGLQETRPGGDGQNSETDQKSGKQGSEMLSTILRSTKLLTTEFIIGTFTLWSSFAFGCVFMCSQSVPQVFTALYDWSEWQTGLVQASLFIGEIIGCGICLVQDNLIYPHYTATKSNPEARLYTSIPATLLGLMGGFFLYAWSSYSEISWIAPALGLVLIGLGITCVVQAVSVYVTDSYASHASSAISAVAFGENVFAALLPLATRDMYDRLGFHWASTLLAFAALALSFVPVPQFLQDLSVLSKSIARWRTEETLAPLSPSFLAVDEFIGDIDLGFGPGIGFFKLVLERDSLVEFGEETDTARDSASSSWEKSRPQHVPPVGRRSLGIIATRSATENTFAGSAAVAGDGDGEGEETVELLEDVRALRMEVAELSTVDASEVLRGGRGGGVVDVTSKDCMAVDLDMLFVKGDAAGSVLSQESTVGAPEGRVGSGGGSSTISCPWLRF</sequence>
<feature type="transmembrane region" description="Helical" evidence="6">
    <location>
        <begin position="179"/>
        <end position="199"/>
    </location>
</feature>
<comment type="caution">
    <text evidence="8">The sequence shown here is derived from an EMBL/GenBank/DDBJ whole genome shotgun (WGS) entry which is preliminary data.</text>
</comment>
<feature type="transmembrane region" description="Helical" evidence="6">
    <location>
        <begin position="315"/>
        <end position="337"/>
    </location>
</feature>
<dbReference type="InterPro" id="IPR036259">
    <property type="entry name" value="MFS_trans_sf"/>
</dbReference>
<reference evidence="8 9" key="1">
    <citation type="submission" date="2019-11" db="EMBL/GenBank/DDBJ databases">
        <title>Venturia inaequalis Genome Resource.</title>
        <authorList>
            <person name="Lichtner F.J."/>
        </authorList>
    </citation>
    <scope>NUCLEOTIDE SEQUENCE [LARGE SCALE GENOMIC DNA]</scope>
    <source>
        <strain evidence="8">Bline_iso_100314</strain>
    </source>
</reference>
<evidence type="ECO:0000256" key="3">
    <source>
        <dbReference type="ARBA" id="ARBA00022989"/>
    </source>
</evidence>
<evidence type="ECO:0000313" key="8">
    <source>
        <dbReference type="EMBL" id="KAE9970499.1"/>
    </source>
</evidence>
<feature type="region of interest" description="Disordered" evidence="5">
    <location>
        <begin position="494"/>
        <end position="515"/>
    </location>
</feature>
<keyword evidence="3 6" id="KW-1133">Transmembrane helix</keyword>
<feature type="transmembrane region" description="Helical" evidence="6">
    <location>
        <begin position="150"/>
        <end position="173"/>
    </location>
</feature>
<feature type="transmembrane region" description="Helical" evidence="6">
    <location>
        <begin position="239"/>
        <end position="262"/>
    </location>
</feature>
<dbReference type="Gene3D" id="1.20.1250.20">
    <property type="entry name" value="MFS general substrate transporter like domains"/>
    <property type="match status" value="1"/>
</dbReference>
<dbReference type="Pfam" id="PF07690">
    <property type="entry name" value="MFS_1"/>
    <property type="match status" value="1"/>
</dbReference>
<dbReference type="PANTHER" id="PTHR23502:SF52">
    <property type="entry name" value="MULTIDRUG TRANSPORTER, PUTATIVE (AFU_ORTHOLOGUE AFUA_2G17730)-RELATED"/>
    <property type="match status" value="1"/>
</dbReference>
<dbReference type="EMBL" id="WNWQ01000325">
    <property type="protein sequence ID" value="KAE9970499.1"/>
    <property type="molecule type" value="Genomic_DNA"/>
</dbReference>
<dbReference type="GO" id="GO:0005886">
    <property type="term" value="C:plasma membrane"/>
    <property type="evidence" value="ECO:0007669"/>
    <property type="project" value="TreeGrafter"/>
</dbReference>
<dbReference type="Proteomes" id="UP000433883">
    <property type="component" value="Unassembled WGS sequence"/>
</dbReference>
<accession>A0A8H3UHV0</accession>
<organism evidence="8 9">
    <name type="scientific">Venturia inaequalis</name>
    <name type="common">Apple scab fungus</name>
    <dbReference type="NCBI Taxonomy" id="5025"/>
    <lineage>
        <taxon>Eukaryota</taxon>
        <taxon>Fungi</taxon>
        <taxon>Dikarya</taxon>
        <taxon>Ascomycota</taxon>
        <taxon>Pezizomycotina</taxon>
        <taxon>Dothideomycetes</taxon>
        <taxon>Pleosporomycetidae</taxon>
        <taxon>Venturiales</taxon>
        <taxon>Venturiaceae</taxon>
        <taxon>Venturia</taxon>
    </lineage>
</organism>
<feature type="transmembrane region" description="Helical" evidence="6">
    <location>
        <begin position="60"/>
        <end position="81"/>
    </location>
</feature>
<evidence type="ECO:0000256" key="5">
    <source>
        <dbReference type="SAM" id="MobiDB-lite"/>
    </source>
</evidence>